<feature type="transmembrane region" description="Helical" evidence="7">
    <location>
        <begin position="12"/>
        <end position="34"/>
    </location>
</feature>
<keyword evidence="3" id="KW-1003">Cell membrane</keyword>
<feature type="transmembrane region" description="Helical" evidence="7">
    <location>
        <begin position="374"/>
        <end position="392"/>
    </location>
</feature>
<protein>
    <submittedName>
        <fullName evidence="9">Multidrug efflux MFS transporter</fullName>
    </submittedName>
</protein>
<comment type="caution">
    <text evidence="9">The sequence shown here is derived from an EMBL/GenBank/DDBJ whole genome shotgun (WGS) entry which is preliminary data.</text>
</comment>
<dbReference type="Gene3D" id="1.20.1250.20">
    <property type="entry name" value="MFS general substrate transporter like domains"/>
    <property type="match status" value="1"/>
</dbReference>
<keyword evidence="6 7" id="KW-0472">Membrane</keyword>
<proteinExistence type="predicted"/>
<gene>
    <name evidence="9" type="ORF">F4Y42_03030</name>
</gene>
<evidence type="ECO:0000313" key="9">
    <source>
        <dbReference type="EMBL" id="MXY92402.1"/>
    </source>
</evidence>
<dbReference type="InterPro" id="IPR020846">
    <property type="entry name" value="MFS_dom"/>
</dbReference>
<evidence type="ECO:0000256" key="6">
    <source>
        <dbReference type="ARBA" id="ARBA00023136"/>
    </source>
</evidence>
<feature type="transmembrane region" description="Helical" evidence="7">
    <location>
        <begin position="138"/>
        <end position="155"/>
    </location>
</feature>
<accession>A0A6B0YRJ4</accession>
<dbReference type="AlphaFoldDB" id="A0A6B0YRJ4"/>
<keyword evidence="5 7" id="KW-1133">Transmembrane helix</keyword>
<comment type="subcellular location">
    <subcellularLocation>
        <location evidence="1">Cell membrane</location>
        <topology evidence="1">Multi-pass membrane protein</topology>
    </subcellularLocation>
</comment>
<evidence type="ECO:0000256" key="1">
    <source>
        <dbReference type="ARBA" id="ARBA00004651"/>
    </source>
</evidence>
<dbReference type="EMBL" id="VXRG01000028">
    <property type="protein sequence ID" value="MXY92402.1"/>
    <property type="molecule type" value="Genomic_DNA"/>
</dbReference>
<dbReference type="PANTHER" id="PTHR43414">
    <property type="entry name" value="MULTIDRUG RESISTANCE PROTEIN MDTG"/>
    <property type="match status" value="1"/>
</dbReference>
<dbReference type="PANTHER" id="PTHR43414:SF6">
    <property type="entry name" value="MULTIDRUG RESISTANCE PROTEIN MDTG"/>
    <property type="match status" value="1"/>
</dbReference>
<feature type="transmembrane region" description="Helical" evidence="7">
    <location>
        <begin position="46"/>
        <end position="68"/>
    </location>
</feature>
<feature type="transmembrane region" description="Helical" evidence="7">
    <location>
        <begin position="80"/>
        <end position="99"/>
    </location>
</feature>
<evidence type="ECO:0000256" key="4">
    <source>
        <dbReference type="ARBA" id="ARBA00022692"/>
    </source>
</evidence>
<dbReference type="PROSITE" id="PS50850">
    <property type="entry name" value="MFS"/>
    <property type="match status" value="1"/>
</dbReference>
<dbReference type="Gene3D" id="1.20.1720.10">
    <property type="entry name" value="Multidrug resistance protein D"/>
    <property type="match status" value="1"/>
</dbReference>
<dbReference type="Pfam" id="PF07690">
    <property type="entry name" value="MFS_1"/>
    <property type="match status" value="1"/>
</dbReference>
<evidence type="ECO:0000259" key="8">
    <source>
        <dbReference type="PROSITE" id="PS50850"/>
    </source>
</evidence>
<evidence type="ECO:0000256" key="3">
    <source>
        <dbReference type="ARBA" id="ARBA00022475"/>
    </source>
</evidence>
<organism evidence="9">
    <name type="scientific">Caldilineaceae bacterium SB0664_bin_27</name>
    <dbReference type="NCBI Taxonomy" id="2605260"/>
    <lineage>
        <taxon>Bacteria</taxon>
        <taxon>Bacillati</taxon>
        <taxon>Chloroflexota</taxon>
        <taxon>Caldilineae</taxon>
        <taxon>Caldilineales</taxon>
        <taxon>Caldilineaceae</taxon>
    </lineage>
</organism>
<dbReference type="InterPro" id="IPR001958">
    <property type="entry name" value="Tet-R_TetA/multi-R_MdtG-like"/>
</dbReference>
<name>A0A6B0YRJ4_9CHLR</name>
<dbReference type="InterPro" id="IPR011701">
    <property type="entry name" value="MFS"/>
</dbReference>
<feature type="domain" description="Major facilitator superfamily (MFS) profile" evidence="8">
    <location>
        <begin position="9"/>
        <end position="396"/>
    </location>
</feature>
<feature type="transmembrane region" description="Helical" evidence="7">
    <location>
        <begin position="252"/>
        <end position="272"/>
    </location>
</feature>
<dbReference type="GO" id="GO:0022857">
    <property type="term" value="F:transmembrane transporter activity"/>
    <property type="evidence" value="ECO:0007669"/>
    <property type="project" value="InterPro"/>
</dbReference>
<feature type="transmembrane region" description="Helical" evidence="7">
    <location>
        <begin position="167"/>
        <end position="187"/>
    </location>
</feature>
<reference evidence="9" key="1">
    <citation type="submission" date="2019-09" db="EMBL/GenBank/DDBJ databases">
        <title>Characterisation of the sponge microbiome using genome-centric metagenomics.</title>
        <authorList>
            <person name="Engelberts J.P."/>
            <person name="Robbins S.J."/>
            <person name="De Goeij J.M."/>
            <person name="Aranda M."/>
            <person name="Bell S.C."/>
            <person name="Webster N.S."/>
        </authorList>
    </citation>
    <scope>NUCLEOTIDE SEQUENCE</scope>
    <source>
        <strain evidence="9">SB0664_bin_27</strain>
    </source>
</reference>
<keyword evidence="4 7" id="KW-0812">Transmembrane</keyword>
<feature type="transmembrane region" description="Helical" evidence="7">
    <location>
        <begin position="105"/>
        <end position="126"/>
    </location>
</feature>
<dbReference type="PRINTS" id="PR01035">
    <property type="entry name" value="TCRTETA"/>
</dbReference>
<feature type="transmembrane region" description="Helical" evidence="7">
    <location>
        <begin position="351"/>
        <end position="368"/>
    </location>
</feature>
<evidence type="ECO:0000256" key="7">
    <source>
        <dbReference type="SAM" id="Phobius"/>
    </source>
</evidence>
<feature type="transmembrane region" description="Helical" evidence="7">
    <location>
        <begin position="284"/>
        <end position="302"/>
    </location>
</feature>
<sequence>MHMAEWRRNLYVLFVVQVLSVAGFSLVYPFMPLYVAELGVATRGSVAFWSGLVFSAQAVTMMLSSPVWGTLADRNGRKPMLIRATIGGAVMVALMGFAQSAEQLVLIRTFQGLLTGIVSATSAMVAATVPKEKSGESLGLIQTGLWVGAAIGPLIGGVVSEAFGYRASFWFTGAALALAGVAVIVWVKEDFERPPPQNRVKFWQSYRDLLRVPDMPSLYWVSFLQSLGRSVTMPLLAFFFVELLSSSEGAAVLSGLSIGAKAAIGSVSAVYLGRLSDRVGHEKVLTAGAAFAILVYFFQTFVTNAWQLLALQALIGVSAGAIMPATSALLNLRTPRGAYGATFGLSNSVSAAGRMVAPMLGAAVFPLIGMRGVFGVVTMIYIVLALAGLYVWRKSASQVPVGAATRVAGD</sequence>
<evidence type="ECO:0000256" key="5">
    <source>
        <dbReference type="ARBA" id="ARBA00022989"/>
    </source>
</evidence>
<feature type="transmembrane region" description="Helical" evidence="7">
    <location>
        <begin position="217"/>
        <end position="240"/>
    </location>
</feature>
<dbReference type="GO" id="GO:0005886">
    <property type="term" value="C:plasma membrane"/>
    <property type="evidence" value="ECO:0007669"/>
    <property type="project" value="UniProtKB-SubCell"/>
</dbReference>
<dbReference type="SUPFAM" id="SSF103473">
    <property type="entry name" value="MFS general substrate transporter"/>
    <property type="match status" value="1"/>
</dbReference>
<dbReference type="InterPro" id="IPR036259">
    <property type="entry name" value="MFS_trans_sf"/>
</dbReference>
<feature type="transmembrane region" description="Helical" evidence="7">
    <location>
        <begin position="308"/>
        <end position="330"/>
    </location>
</feature>
<evidence type="ECO:0000256" key="2">
    <source>
        <dbReference type="ARBA" id="ARBA00022448"/>
    </source>
</evidence>
<keyword evidence="2" id="KW-0813">Transport</keyword>